<sequence>MSVRAGSSGNAESAFVRHLGTLRDPSAMWRMSCGYSEDALEELAAQRRALGMDDQSDEQAAQILDAYRETRLLPAPWNGSRLAKLVSYSMLAPRGVKRAVVYLGLFVALVGGATAAGIYSLRDAPAERFWGLPTAADWAALAPSKQQIRALMPQAEKPNVSQSELDEKFVEFSGKVAGFTAGFTNKGVQNNPIVNSVLAQAASVAEHRLVAQYPEQLQRLHTLGTYFACDCDVQVMMQNGSLARESGIGADGRMHYFVKIVAVQDGRIVASPILAAKDPARVEFGAYQLYEVSEAMYNDLSYPYLFQELIKAGGSIGRKPAGSLEIVMRPQAPQTEQAPQ</sequence>
<keyword evidence="1" id="KW-1133">Transmembrane helix</keyword>
<keyword evidence="1" id="KW-0472">Membrane</keyword>
<comment type="caution">
    <text evidence="2">The sequence shown here is derived from an EMBL/GenBank/DDBJ whole genome shotgun (WGS) entry which is preliminary data.</text>
</comment>
<gene>
    <name evidence="2" type="ORF">HNP46_006753</name>
</gene>
<dbReference type="EMBL" id="JACHLI010000049">
    <property type="protein sequence ID" value="MBB4867834.1"/>
    <property type="molecule type" value="Genomic_DNA"/>
</dbReference>
<feature type="transmembrane region" description="Helical" evidence="1">
    <location>
        <begin position="99"/>
        <end position="119"/>
    </location>
</feature>
<proteinExistence type="predicted"/>
<dbReference type="AlphaFoldDB" id="A0A7W7KSK8"/>
<protein>
    <submittedName>
        <fullName evidence="2">Uncharacterized protein</fullName>
    </submittedName>
</protein>
<evidence type="ECO:0000256" key="1">
    <source>
        <dbReference type="SAM" id="Phobius"/>
    </source>
</evidence>
<organism evidence="2 3">
    <name type="scientific">Pseudomonas nitroreducens</name>
    <dbReference type="NCBI Taxonomy" id="46680"/>
    <lineage>
        <taxon>Bacteria</taxon>
        <taxon>Pseudomonadati</taxon>
        <taxon>Pseudomonadota</taxon>
        <taxon>Gammaproteobacteria</taxon>
        <taxon>Pseudomonadales</taxon>
        <taxon>Pseudomonadaceae</taxon>
        <taxon>Pseudomonas</taxon>
    </lineage>
</organism>
<evidence type="ECO:0000313" key="2">
    <source>
        <dbReference type="EMBL" id="MBB4867834.1"/>
    </source>
</evidence>
<keyword evidence="1" id="KW-0812">Transmembrane</keyword>
<dbReference type="Proteomes" id="UP000566995">
    <property type="component" value="Unassembled WGS sequence"/>
</dbReference>
<name>A0A7W7KSK8_PSENT</name>
<dbReference type="RefSeq" id="WP_184597768.1">
    <property type="nucleotide sequence ID" value="NZ_JACHLI010000049.1"/>
</dbReference>
<reference evidence="2 3" key="1">
    <citation type="submission" date="2020-08" db="EMBL/GenBank/DDBJ databases">
        <title>Functional genomics of gut bacteria from endangered species of beetles.</title>
        <authorList>
            <person name="Carlos-Shanley C."/>
        </authorList>
    </citation>
    <scope>NUCLEOTIDE SEQUENCE [LARGE SCALE GENOMIC DNA]</scope>
    <source>
        <strain evidence="2 3">S00179</strain>
    </source>
</reference>
<evidence type="ECO:0000313" key="3">
    <source>
        <dbReference type="Proteomes" id="UP000566995"/>
    </source>
</evidence>
<accession>A0A7W7KSK8</accession>